<reference evidence="1" key="2">
    <citation type="submission" date="2023-03" db="EMBL/GenBank/DDBJ databases">
        <authorList>
            <person name="Inwood S.N."/>
            <person name="Skelly J.G."/>
            <person name="Guhlin J."/>
            <person name="Harrop T.W.R."/>
            <person name="Goldson S.G."/>
            <person name="Dearden P.K."/>
        </authorList>
    </citation>
    <scope>NUCLEOTIDE SEQUENCE</scope>
    <source>
        <strain evidence="1">Lincoln</strain>
        <tissue evidence="1">Whole body</tissue>
    </source>
</reference>
<dbReference type="AlphaFoldDB" id="A0AA39G2K5"/>
<name>A0AA39G2K5_MICHY</name>
<sequence length="424" mass="49447">MTKKGECETLSLTLIEENGNKVILNWQKTEQLLVNKYMPLWIARYVQTVDAVHHELIENFIPENMGNLILYRDLAKSSAVVYTEYTNSIHGEIGEDYIIDSLPLKELNREHLIVGSQYIKRRRINIENYPSIEVTQDTPPERCISDQQNFDTDKKVTVLYPEILILITHEILKEAKKVDPIHYYVYLVQRYIVHFNTISMLFDKLSTESIKIHINIAGIIVEGEEAVFPFTRYYKINKRQNAINGKRTLLEFTPKYLRQSGFHEDLFDFFFISTILPLDEPVRKNGFSTRQHQIYQMRIADNRDQTQLKCLGSIVQYSEHYRASFSDATARIAWLMNVKNNMMSLQWDERNFKELQRYVSPNGCNRKLECKILLLPKEKSSNYVNPMLHSPAAPLPIDGTPCDFNKVLFAGIKNAAIFELKISH</sequence>
<comment type="caution">
    <text evidence="1">The sequence shown here is derived from an EMBL/GenBank/DDBJ whole genome shotgun (WGS) entry which is preliminary data.</text>
</comment>
<evidence type="ECO:0000313" key="2">
    <source>
        <dbReference type="Proteomes" id="UP001168972"/>
    </source>
</evidence>
<evidence type="ECO:0000313" key="1">
    <source>
        <dbReference type="EMBL" id="KAK0180126.1"/>
    </source>
</evidence>
<accession>A0AA39G2K5</accession>
<organism evidence="1 2">
    <name type="scientific">Microctonus hyperodae</name>
    <name type="common">Parasitoid wasp</name>
    <dbReference type="NCBI Taxonomy" id="165561"/>
    <lineage>
        <taxon>Eukaryota</taxon>
        <taxon>Metazoa</taxon>
        <taxon>Ecdysozoa</taxon>
        <taxon>Arthropoda</taxon>
        <taxon>Hexapoda</taxon>
        <taxon>Insecta</taxon>
        <taxon>Pterygota</taxon>
        <taxon>Neoptera</taxon>
        <taxon>Endopterygota</taxon>
        <taxon>Hymenoptera</taxon>
        <taxon>Apocrita</taxon>
        <taxon>Ichneumonoidea</taxon>
        <taxon>Braconidae</taxon>
        <taxon>Euphorinae</taxon>
        <taxon>Microctonus</taxon>
    </lineage>
</organism>
<protein>
    <submittedName>
        <fullName evidence="1">Uncharacterized protein</fullName>
    </submittedName>
</protein>
<dbReference type="EMBL" id="JAQQBR010000003">
    <property type="protein sequence ID" value="KAK0180126.1"/>
    <property type="molecule type" value="Genomic_DNA"/>
</dbReference>
<reference evidence="1" key="1">
    <citation type="journal article" date="2023" name="bioRxiv">
        <title>Scaffold-level genome assemblies of two parasitoid biocontrol wasps reveal the parthenogenesis mechanism and an associated novel virus.</title>
        <authorList>
            <person name="Inwood S."/>
            <person name="Skelly J."/>
            <person name="Guhlin J."/>
            <person name="Harrop T."/>
            <person name="Goldson S."/>
            <person name="Dearden P."/>
        </authorList>
    </citation>
    <scope>NUCLEOTIDE SEQUENCE</scope>
    <source>
        <strain evidence="1">Lincoln</strain>
        <tissue evidence="1">Whole body</tissue>
    </source>
</reference>
<proteinExistence type="predicted"/>
<dbReference type="Proteomes" id="UP001168972">
    <property type="component" value="Unassembled WGS sequence"/>
</dbReference>
<gene>
    <name evidence="1" type="ORF">PV327_005798</name>
</gene>
<keyword evidence="2" id="KW-1185">Reference proteome</keyword>